<evidence type="ECO:0000256" key="3">
    <source>
        <dbReference type="ARBA" id="ARBA00022982"/>
    </source>
</evidence>
<keyword evidence="7" id="KW-1185">Reference proteome</keyword>
<dbReference type="GO" id="GO:0005737">
    <property type="term" value="C:cytoplasm"/>
    <property type="evidence" value="ECO:0000318"/>
    <property type="project" value="GO_Central"/>
</dbReference>
<proteinExistence type="predicted"/>
<evidence type="ECO:0000313" key="9">
    <source>
        <dbReference type="RefSeq" id="XP_010263517.1"/>
    </source>
</evidence>
<evidence type="ECO:0000313" key="8">
    <source>
        <dbReference type="RefSeq" id="XP_010263516.1"/>
    </source>
</evidence>
<dbReference type="GeneID" id="104601759"/>
<dbReference type="eggNOG" id="KOG0910">
    <property type="taxonomic scope" value="Eukaryota"/>
</dbReference>
<evidence type="ECO:0000256" key="5">
    <source>
        <dbReference type="ARBA" id="ARBA00023284"/>
    </source>
</evidence>
<evidence type="ECO:0000256" key="4">
    <source>
        <dbReference type="ARBA" id="ARBA00023157"/>
    </source>
</evidence>
<evidence type="ECO:0000256" key="1">
    <source>
        <dbReference type="ARBA" id="ARBA00022448"/>
    </source>
</evidence>
<dbReference type="OrthoDB" id="2121326at2759"/>
<dbReference type="PANTHER" id="PTHR45663:SF21">
    <property type="entry name" value="THIOREDOXIN M3, CHLOROPLASTIC"/>
    <property type="match status" value="1"/>
</dbReference>
<name>A0A1U8AM86_NELNU</name>
<reference evidence="8 9" key="1">
    <citation type="submission" date="2025-04" db="UniProtKB">
        <authorList>
            <consortium name="RefSeq"/>
        </authorList>
    </citation>
    <scope>IDENTIFICATION</scope>
</reference>
<dbReference type="CDD" id="cd02947">
    <property type="entry name" value="TRX_family"/>
    <property type="match status" value="1"/>
</dbReference>
<evidence type="ECO:0000313" key="7">
    <source>
        <dbReference type="Proteomes" id="UP000189703"/>
    </source>
</evidence>
<dbReference type="Proteomes" id="UP000189703">
    <property type="component" value="Unplaced"/>
</dbReference>
<keyword evidence="5" id="KW-0676">Redox-active center</keyword>
<protein>
    <submittedName>
        <fullName evidence="8 9">Thioredoxin M3, chloroplastic-like</fullName>
    </submittedName>
</protein>
<dbReference type="SUPFAM" id="SSF52833">
    <property type="entry name" value="Thioredoxin-like"/>
    <property type="match status" value="1"/>
</dbReference>
<evidence type="ECO:0000259" key="6">
    <source>
        <dbReference type="PROSITE" id="PS51352"/>
    </source>
</evidence>
<dbReference type="InterPro" id="IPR036249">
    <property type="entry name" value="Thioredoxin-like_sf"/>
</dbReference>
<dbReference type="AlphaFoldDB" id="A0A1U8AM86"/>
<dbReference type="PROSITE" id="PS00194">
    <property type="entry name" value="THIOREDOXIN_1"/>
    <property type="match status" value="1"/>
</dbReference>
<dbReference type="PROSITE" id="PS51352">
    <property type="entry name" value="THIOREDOXIN_2"/>
    <property type="match status" value="1"/>
</dbReference>
<dbReference type="InterPro" id="IPR013766">
    <property type="entry name" value="Thioredoxin_domain"/>
</dbReference>
<dbReference type="PANTHER" id="PTHR45663">
    <property type="entry name" value="GEO12009P1"/>
    <property type="match status" value="1"/>
</dbReference>
<organism evidence="7 9">
    <name type="scientific">Nelumbo nucifera</name>
    <name type="common">Sacred lotus</name>
    <dbReference type="NCBI Taxonomy" id="4432"/>
    <lineage>
        <taxon>Eukaryota</taxon>
        <taxon>Viridiplantae</taxon>
        <taxon>Streptophyta</taxon>
        <taxon>Embryophyta</taxon>
        <taxon>Tracheophyta</taxon>
        <taxon>Spermatophyta</taxon>
        <taxon>Magnoliopsida</taxon>
        <taxon>Proteales</taxon>
        <taxon>Nelumbonaceae</taxon>
        <taxon>Nelumbo</taxon>
    </lineage>
</organism>
<dbReference type="RefSeq" id="XP_010263516.1">
    <property type="nucleotide sequence ID" value="XM_010265214.2"/>
</dbReference>
<gene>
    <name evidence="8 9" type="primary">LOC104601759</name>
</gene>
<dbReference type="KEGG" id="nnu:104601759"/>
<keyword evidence="3" id="KW-0249">Electron transport</keyword>
<dbReference type="PRINTS" id="PR00421">
    <property type="entry name" value="THIOREDOXIN"/>
</dbReference>
<dbReference type="OMA" id="MANCSHA"/>
<dbReference type="GO" id="GO:0015035">
    <property type="term" value="F:protein-disulfide reductase activity"/>
    <property type="evidence" value="ECO:0000318"/>
    <property type="project" value="GO_Central"/>
</dbReference>
<accession>A0A1U8AM86</accession>
<dbReference type="STRING" id="4432.A0A1U8AM86"/>
<dbReference type="Pfam" id="PF00085">
    <property type="entry name" value="Thioredoxin"/>
    <property type="match status" value="1"/>
</dbReference>
<dbReference type="FunFam" id="3.40.30.10:FF:000001">
    <property type="entry name" value="Thioredoxin"/>
    <property type="match status" value="1"/>
</dbReference>
<evidence type="ECO:0000256" key="2">
    <source>
        <dbReference type="ARBA" id="ARBA00022946"/>
    </source>
</evidence>
<keyword evidence="4" id="KW-1015">Disulfide bond</keyword>
<keyword evidence="2" id="KW-0809">Transit peptide</keyword>
<feature type="domain" description="Thioredoxin" evidence="6">
    <location>
        <begin position="62"/>
        <end position="185"/>
    </location>
</feature>
<dbReference type="RefSeq" id="XP_010263517.1">
    <property type="nucleotide sequence ID" value="XM_010265215.2"/>
</dbReference>
<sequence length="185" mass="20873">MAIGNSAPLSLSCSPLIRNQVRSSSFCQQLHGTPLRNYGTFPSQSRKVTGDRVSLGRYRFSSLKKNPTRSFKVFCLRNYGTAVVTQNSWDELVLKSDIPVLVEFFASWCGPCRMVQRVVDEIAEEYAGRIKCYILDTDRDMPVADEHGINAVPVVLLFKNGEKQYSFVGTLYKETYVEAIEKLLS</sequence>
<dbReference type="InterPro" id="IPR017937">
    <property type="entry name" value="Thioredoxin_CS"/>
</dbReference>
<dbReference type="Gene3D" id="3.40.30.10">
    <property type="entry name" value="Glutaredoxin"/>
    <property type="match status" value="1"/>
</dbReference>
<keyword evidence="1" id="KW-0813">Transport</keyword>